<accession>A0ABZ3CAT7</accession>
<proteinExistence type="predicted"/>
<name>A0ABZ3CAT7_9ACTN</name>
<protein>
    <recommendedName>
        <fullName evidence="4">WXG100 family type VII secretion target</fullName>
    </recommendedName>
</protein>
<evidence type="ECO:0000256" key="1">
    <source>
        <dbReference type="SAM" id="Phobius"/>
    </source>
</evidence>
<gene>
    <name evidence="2" type="ORF">PCC79_01265</name>
</gene>
<dbReference type="EMBL" id="CP115965">
    <property type="protein sequence ID" value="WZW98870.1"/>
    <property type="molecule type" value="Genomic_DNA"/>
</dbReference>
<evidence type="ECO:0008006" key="4">
    <source>
        <dbReference type="Google" id="ProtNLM"/>
    </source>
</evidence>
<dbReference type="SUPFAM" id="SSF140453">
    <property type="entry name" value="EsxAB dimer-like"/>
    <property type="match status" value="1"/>
</dbReference>
<dbReference type="Gene3D" id="1.10.287.1060">
    <property type="entry name" value="ESAT-6-like"/>
    <property type="match status" value="1"/>
</dbReference>
<evidence type="ECO:0000313" key="3">
    <source>
        <dbReference type="Proteomes" id="UP001434337"/>
    </source>
</evidence>
<evidence type="ECO:0000313" key="2">
    <source>
        <dbReference type="EMBL" id="WZW98870.1"/>
    </source>
</evidence>
<keyword evidence="3" id="KW-1185">Reference proteome</keyword>
<keyword evidence="1" id="KW-1133">Transmembrane helix</keyword>
<sequence length="312" mass="31103">MTVMVGADVESLRHLAGDARAAARSLEGVARTLGPVIARGAWQGPDADRFRHQWAGQHAPSLAETSRVLAEAADALGHHADEQAQASDHGGIASGALALATLASAAEWVSALKKPVQGALTLKKVTDLMRIHTAADALAEVNTAAASARVFVMGDMVDTALGRNGLLANQLARLGGPLGAVGRWLGPIGGLFAIAGGAQELIDPTHDGWRGTGDRIAGALSIAGGAATIALAFGAGAALAPVAATALVAVAVGAGVVAGAWSLGNLVYDHRQDIGAFLHDAGRRAGDAAAAVGSGVSDAATRVAAWAKGLFS</sequence>
<feature type="transmembrane region" description="Helical" evidence="1">
    <location>
        <begin position="216"/>
        <end position="240"/>
    </location>
</feature>
<reference evidence="2 3" key="1">
    <citation type="journal article" date="2023" name="Environ Microbiome">
        <title>A coral-associated actinobacterium mitigates coral bleaching under heat stress.</title>
        <authorList>
            <person name="Li J."/>
            <person name="Zou Y."/>
            <person name="Li Q."/>
            <person name="Zhang J."/>
            <person name="Bourne D.G."/>
            <person name="Lyu Y."/>
            <person name="Liu C."/>
            <person name="Zhang S."/>
        </authorList>
    </citation>
    <scope>NUCLEOTIDE SEQUENCE [LARGE SCALE GENOMIC DNA]</scope>
    <source>
        <strain evidence="2 3">SCSIO 13291</strain>
    </source>
</reference>
<keyword evidence="1" id="KW-0812">Transmembrane</keyword>
<dbReference type="RefSeq" id="WP_342372758.1">
    <property type="nucleotide sequence ID" value="NZ_CP115965.1"/>
</dbReference>
<keyword evidence="1" id="KW-0472">Membrane</keyword>
<organism evidence="2 3">
    <name type="scientific">Propioniciclava soli</name>
    <dbReference type="NCBI Taxonomy" id="2775081"/>
    <lineage>
        <taxon>Bacteria</taxon>
        <taxon>Bacillati</taxon>
        <taxon>Actinomycetota</taxon>
        <taxon>Actinomycetes</taxon>
        <taxon>Propionibacteriales</taxon>
        <taxon>Propionibacteriaceae</taxon>
        <taxon>Propioniciclava</taxon>
    </lineage>
</organism>
<feature type="transmembrane region" description="Helical" evidence="1">
    <location>
        <begin position="246"/>
        <end position="268"/>
    </location>
</feature>
<dbReference type="Proteomes" id="UP001434337">
    <property type="component" value="Chromosome"/>
</dbReference>
<dbReference type="InterPro" id="IPR036689">
    <property type="entry name" value="ESAT-6-like_sf"/>
</dbReference>